<dbReference type="Pfam" id="PF01578">
    <property type="entry name" value="Cytochrom_C_asm"/>
    <property type="match status" value="1"/>
</dbReference>
<feature type="transmembrane region" description="Helical" evidence="1">
    <location>
        <begin position="247"/>
        <end position="266"/>
    </location>
</feature>
<keyword evidence="4" id="KW-1185">Reference proteome</keyword>
<feature type="transmembrane region" description="Helical" evidence="1">
    <location>
        <begin position="38"/>
        <end position="57"/>
    </location>
</feature>
<evidence type="ECO:0000313" key="3">
    <source>
        <dbReference type="EMBL" id="QYM79970.1"/>
    </source>
</evidence>
<dbReference type="PANTHER" id="PTHR38034:SF1">
    <property type="entry name" value="INNER MEMBRANE PROTEIN YPJD"/>
    <property type="match status" value="1"/>
</dbReference>
<dbReference type="InterPro" id="IPR002541">
    <property type="entry name" value="Cyt_c_assembly"/>
</dbReference>
<keyword evidence="1" id="KW-0812">Transmembrane</keyword>
<dbReference type="PANTHER" id="PTHR38034">
    <property type="entry name" value="INNER MEMBRANE PROTEIN YPJD"/>
    <property type="match status" value="1"/>
</dbReference>
<dbReference type="EMBL" id="CP080507">
    <property type="protein sequence ID" value="QYM79970.1"/>
    <property type="molecule type" value="Genomic_DNA"/>
</dbReference>
<dbReference type="RefSeq" id="WP_220164482.1">
    <property type="nucleotide sequence ID" value="NZ_CP080507.1"/>
</dbReference>
<sequence length="281" mass="30832">MFASSADRTWLWLAAGFYLIGLLLGTLSVFSRGRRSTALVYGVVLTGYVFQTIGLYLRGRTVGGCPLGNHFEIIQFTAWSATSVFLLIGATFRLSLLGHFTASLSAVLSFISLIIPSWDATRRAHIFGGNAWIEFHAALALFSYGVFGLLALTSVMFLLRNHSLKSKRVGGGFSFLPSILDLDHIGYRLLGLGVALMTAAVLVGARWWLHDLSTVNYVKISFTVAVWFAYALTLFLRAKRTLIAQRFAWTCALLFIAALISLGPVSTDLRDHPTGYVTGHE</sequence>
<feature type="transmembrane region" description="Helical" evidence="1">
    <location>
        <begin position="69"/>
        <end position="89"/>
    </location>
</feature>
<dbReference type="KEGG" id="ole:K0B96_04955"/>
<feature type="transmembrane region" description="Helical" evidence="1">
    <location>
        <begin position="135"/>
        <end position="159"/>
    </location>
</feature>
<dbReference type="InterPro" id="IPR052372">
    <property type="entry name" value="YpjD/HemX"/>
</dbReference>
<feature type="transmembrane region" description="Helical" evidence="1">
    <location>
        <begin position="215"/>
        <end position="235"/>
    </location>
</feature>
<evidence type="ECO:0000256" key="1">
    <source>
        <dbReference type="SAM" id="Phobius"/>
    </source>
</evidence>
<proteinExistence type="predicted"/>
<protein>
    <submittedName>
        <fullName evidence="3">Cytochrome c biogenesis protein</fullName>
    </submittedName>
</protein>
<dbReference type="GO" id="GO:0017004">
    <property type="term" value="P:cytochrome complex assembly"/>
    <property type="evidence" value="ECO:0007669"/>
    <property type="project" value="InterPro"/>
</dbReference>
<evidence type="ECO:0000259" key="2">
    <source>
        <dbReference type="Pfam" id="PF01578"/>
    </source>
</evidence>
<name>A0A8F9TXJ8_9BACT</name>
<dbReference type="GO" id="GO:0020037">
    <property type="term" value="F:heme binding"/>
    <property type="evidence" value="ECO:0007669"/>
    <property type="project" value="InterPro"/>
</dbReference>
<keyword evidence="1" id="KW-0472">Membrane</keyword>
<feature type="transmembrane region" description="Helical" evidence="1">
    <location>
        <begin position="12"/>
        <end position="31"/>
    </location>
</feature>
<feature type="domain" description="Cytochrome c assembly protein" evidence="2">
    <location>
        <begin position="67"/>
        <end position="260"/>
    </location>
</feature>
<feature type="transmembrane region" description="Helical" evidence="1">
    <location>
        <begin position="189"/>
        <end position="209"/>
    </location>
</feature>
<evidence type="ECO:0000313" key="4">
    <source>
        <dbReference type="Proteomes" id="UP000825051"/>
    </source>
</evidence>
<accession>A0A8F9TXJ8</accession>
<organism evidence="3 4">
    <name type="scientific">Horticoccus luteus</name>
    <dbReference type="NCBI Taxonomy" id="2862869"/>
    <lineage>
        <taxon>Bacteria</taxon>
        <taxon>Pseudomonadati</taxon>
        <taxon>Verrucomicrobiota</taxon>
        <taxon>Opitutia</taxon>
        <taxon>Opitutales</taxon>
        <taxon>Opitutaceae</taxon>
        <taxon>Horticoccus</taxon>
    </lineage>
</organism>
<feature type="transmembrane region" description="Helical" evidence="1">
    <location>
        <begin position="96"/>
        <end position="115"/>
    </location>
</feature>
<dbReference type="AlphaFoldDB" id="A0A8F9TXJ8"/>
<keyword evidence="1" id="KW-1133">Transmembrane helix</keyword>
<gene>
    <name evidence="3" type="ORF">K0B96_04955</name>
</gene>
<dbReference type="Proteomes" id="UP000825051">
    <property type="component" value="Chromosome"/>
</dbReference>
<reference evidence="3" key="1">
    <citation type="submission" date="2021-08" db="EMBL/GenBank/DDBJ databases">
        <title>Genome of a novel bacterium of the phylum Verrucomicrobia, Oleiharenicola sp. KSB-15.</title>
        <authorList>
            <person name="Chung J.-H."/>
            <person name="Ahn J.-H."/>
            <person name="Yoon Y."/>
            <person name="Kim D.-Y."/>
            <person name="An S.-H."/>
            <person name="Park I."/>
            <person name="Yeon J."/>
        </authorList>
    </citation>
    <scope>NUCLEOTIDE SEQUENCE</scope>
    <source>
        <strain evidence="3">KSB-15</strain>
    </source>
</reference>